<gene>
    <name evidence="4" type="ORF">HF989_06215</name>
    <name evidence="3" type="ORF">JOF50_000960</name>
</gene>
<dbReference type="GO" id="GO:0004519">
    <property type="term" value="F:endonuclease activity"/>
    <property type="evidence" value="ECO:0007669"/>
    <property type="project" value="UniProtKB-KW"/>
</dbReference>
<dbReference type="InterPro" id="IPR051396">
    <property type="entry name" value="Bact_Antivir_Def_Nuclease"/>
</dbReference>
<dbReference type="GO" id="GO:0005524">
    <property type="term" value="F:ATP binding"/>
    <property type="evidence" value="ECO:0007669"/>
    <property type="project" value="InterPro"/>
</dbReference>
<dbReference type="AlphaFoldDB" id="A0A7X6REM7"/>
<dbReference type="EMBL" id="JAAXPF010000006">
    <property type="protein sequence ID" value="NKY68972.1"/>
    <property type="molecule type" value="Genomic_DNA"/>
</dbReference>
<name>A0A7X6REM7_9CORY</name>
<dbReference type="SUPFAM" id="SSF52540">
    <property type="entry name" value="P-loop containing nucleoside triphosphate hydrolases"/>
    <property type="match status" value="1"/>
</dbReference>
<dbReference type="PANTHER" id="PTHR43581:SF4">
    <property type="entry name" value="ATP_GTP PHOSPHATASE"/>
    <property type="match status" value="1"/>
</dbReference>
<dbReference type="PANTHER" id="PTHR43581">
    <property type="entry name" value="ATP/GTP PHOSPHATASE"/>
    <property type="match status" value="1"/>
</dbReference>
<dbReference type="Pfam" id="PF20469">
    <property type="entry name" value="OLD-like_TOPRIM"/>
    <property type="match status" value="1"/>
</dbReference>
<dbReference type="InterPro" id="IPR027417">
    <property type="entry name" value="P-loop_NTPase"/>
</dbReference>
<dbReference type="Gene3D" id="3.40.50.300">
    <property type="entry name" value="P-loop containing nucleotide triphosphate hydrolases"/>
    <property type="match status" value="1"/>
</dbReference>
<dbReference type="InterPro" id="IPR003959">
    <property type="entry name" value="ATPase_AAA_core"/>
</dbReference>
<sequence length="601" mass="67119">MYVSKLHVDGFRGLNGFGAEFKPGLNVVIGPNNAGKTALIDALRLALTPVNRASQSYFRIEDFSVGSDSATIRVEASELSASERATHLEALSLDGERITFGKRFLRRAEEFRGYRSEFLVGSDNRINDWYPAREAFQSVYLEPLRDAKKELASYSGNRLRRLVNFLASGEEVAALQELLRENDMAVSDNAAVKKVGDAISSPFRSLTHFGSLNEPVISPSSQDLSIALRRLKLGLKESDQYWELDQIGLGYANLLYFASVLAELTHEAPDTHRILLIEEPEAHLHPQLQSSLVRVLQNSLQVGEDGQPAPQIILTTHSATLAAAAGVTALQGMSRSSERSRHWQFKVEETAERKLDRFFISRRPEALFAEFVLLVEGISEEILLPVLFELRTLNAFDGVQDYQKRVRLRRDLGTFLREYLVVVAVHSVDFKPYVSLLTSSGQATTPRRRVYVLTDSDEDTGIKTVEKRTPGEARRNEICSVANRNQFPDDQLLVCITPGTFEKELTRLAEEEASGALGGAVEQALASLHPQKWKLHKEQAEPKKGDLWHLIASISNFSKGSFAQSVAENLLEKQEGIPQLPSGLEEIFEDLLRIFLKENGE</sequence>
<reference evidence="3 6" key="2">
    <citation type="submission" date="2024-06" db="EMBL/GenBank/DDBJ databases">
        <title>Sequencing the genomes of 1000 actinobacteria strains.</title>
        <authorList>
            <person name="Klenk H.-P."/>
        </authorList>
    </citation>
    <scope>NUCLEOTIDE SEQUENCE [LARGE SCALE GENOMIC DNA]</scope>
    <source>
        <strain evidence="3 6">DSM 44265</strain>
    </source>
</reference>
<organism evidence="4 5">
    <name type="scientific">Corynebacterium mucifaciens</name>
    <dbReference type="NCBI Taxonomy" id="57171"/>
    <lineage>
        <taxon>Bacteria</taxon>
        <taxon>Bacillati</taxon>
        <taxon>Actinomycetota</taxon>
        <taxon>Actinomycetes</taxon>
        <taxon>Mycobacteriales</taxon>
        <taxon>Corynebacteriaceae</taxon>
        <taxon>Corynebacterium</taxon>
    </lineage>
</organism>
<evidence type="ECO:0000313" key="4">
    <source>
        <dbReference type="EMBL" id="NKY68972.1"/>
    </source>
</evidence>
<keyword evidence="3" id="KW-0255">Endonuclease</keyword>
<evidence type="ECO:0000313" key="3">
    <source>
        <dbReference type="EMBL" id="MET3944161.1"/>
    </source>
</evidence>
<keyword evidence="6" id="KW-1185">Reference proteome</keyword>
<keyword evidence="3" id="KW-0540">Nuclease</keyword>
<protein>
    <submittedName>
        <fullName evidence="4">AAA family ATPase</fullName>
    </submittedName>
    <submittedName>
        <fullName evidence="3">ATP-dependent endonuclease of OLD family</fullName>
    </submittedName>
</protein>
<dbReference type="CDD" id="cd01026">
    <property type="entry name" value="TOPRIM_OLD"/>
    <property type="match status" value="1"/>
</dbReference>
<evidence type="ECO:0000259" key="1">
    <source>
        <dbReference type="Pfam" id="PF13304"/>
    </source>
</evidence>
<evidence type="ECO:0000259" key="2">
    <source>
        <dbReference type="Pfam" id="PF20469"/>
    </source>
</evidence>
<comment type="caution">
    <text evidence="4">The sequence shown here is derived from an EMBL/GenBank/DDBJ whole genome shotgun (WGS) entry which is preliminary data.</text>
</comment>
<dbReference type="EMBL" id="JBEPNZ010000001">
    <property type="protein sequence ID" value="MET3944161.1"/>
    <property type="molecule type" value="Genomic_DNA"/>
</dbReference>
<keyword evidence="3" id="KW-0378">Hydrolase</keyword>
<dbReference type="InterPro" id="IPR034139">
    <property type="entry name" value="TOPRIM_OLD"/>
</dbReference>
<evidence type="ECO:0000313" key="6">
    <source>
        <dbReference type="Proteomes" id="UP001549139"/>
    </source>
</evidence>
<feature type="domain" description="ATPase AAA-type core" evidence="1">
    <location>
        <begin position="25"/>
        <end position="321"/>
    </location>
</feature>
<reference evidence="4 5" key="1">
    <citation type="submission" date="2020-04" db="EMBL/GenBank/DDBJ databases">
        <title>MicrobeNet Type strains.</title>
        <authorList>
            <person name="Nicholson A.C."/>
        </authorList>
    </citation>
    <scope>NUCLEOTIDE SEQUENCE [LARGE SCALE GENOMIC DNA]</scope>
    <source>
        <strain evidence="4 5">ATCC 700355</strain>
    </source>
</reference>
<dbReference type="GO" id="GO:0016887">
    <property type="term" value="F:ATP hydrolysis activity"/>
    <property type="evidence" value="ECO:0007669"/>
    <property type="project" value="InterPro"/>
</dbReference>
<accession>A0A7X6REM7</accession>
<feature type="domain" description="OLD protein-like TOPRIM" evidence="2">
    <location>
        <begin position="367"/>
        <end position="457"/>
    </location>
</feature>
<evidence type="ECO:0000313" key="5">
    <source>
        <dbReference type="Proteomes" id="UP000554284"/>
    </source>
</evidence>
<dbReference type="Proteomes" id="UP000554284">
    <property type="component" value="Unassembled WGS sequence"/>
</dbReference>
<proteinExistence type="predicted"/>
<dbReference type="RefSeq" id="WP_168684895.1">
    <property type="nucleotide sequence ID" value="NZ_JAAXPF010000006.1"/>
</dbReference>
<dbReference type="Proteomes" id="UP001549139">
    <property type="component" value="Unassembled WGS sequence"/>
</dbReference>
<dbReference type="Pfam" id="PF13304">
    <property type="entry name" value="AAA_21"/>
    <property type="match status" value="1"/>
</dbReference>